<dbReference type="EMBL" id="GL377575">
    <property type="protein sequence ID" value="EFJ30582.1"/>
    <property type="molecule type" value="Genomic_DNA"/>
</dbReference>
<keyword evidence="9" id="KW-1185">Reference proteome</keyword>
<evidence type="ECO:0000256" key="2">
    <source>
        <dbReference type="ARBA" id="ARBA00005953"/>
    </source>
</evidence>
<dbReference type="SUPFAM" id="SSF54637">
    <property type="entry name" value="Thioesterase/thiol ester dehydrase-isomerase"/>
    <property type="match status" value="1"/>
</dbReference>
<dbReference type="AlphaFoldDB" id="D8RBY5"/>
<dbReference type="OMA" id="RDYECDI"/>
<evidence type="ECO:0000313" key="8">
    <source>
        <dbReference type="EMBL" id="EFJ30582.1"/>
    </source>
</evidence>
<dbReference type="PIRSF" id="PIRSF003230">
    <property type="entry name" value="YbgC"/>
    <property type="match status" value="1"/>
</dbReference>
<dbReference type="KEGG" id="smo:SELMODRAFT_89469"/>
<keyword evidence="5" id="KW-0378">Hydrolase</keyword>
<dbReference type="FunFam" id="3.10.129.10:FF:000037">
    <property type="entry name" value="acyl-acyl carrier protein thioesterase ATL3, chloroplastic"/>
    <property type="match status" value="1"/>
</dbReference>
<keyword evidence="6" id="KW-0809">Transit peptide</keyword>
<reference evidence="8 9" key="1">
    <citation type="journal article" date="2011" name="Science">
        <title>The Selaginella genome identifies genetic changes associated with the evolution of vascular plants.</title>
        <authorList>
            <person name="Banks J.A."/>
            <person name="Nishiyama T."/>
            <person name="Hasebe M."/>
            <person name="Bowman J.L."/>
            <person name="Gribskov M."/>
            <person name="dePamphilis C."/>
            <person name="Albert V.A."/>
            <person name="Aono N."/>
            <person name="Aoyama T."/>
            <person name="Ambrose B.A."/>
            <person name="Ashton N.W."/>
            <person name="Axtell M.J."/>
            <person name="Barker E."/>
            <person name="Barker M.S."/>
            <person name="Bennetzen J.L."/>
            <person name="Bonawitz N.D."/>
            <person name="Chapple C."/>
            <person name="Cheng C."/>
            <person name="Correa L.G."/>
            <person name="Dacre M."/>
            <person name="DeBarry J."/>
            <person name="Dreyer I."/>
            <person name="Elias M."/>
            <person name="Engstrom E.M."/>
            <person name="Estelle M."/>
            <person name="Feng L."/>
            <person name="Finet C."/>
            <person name="Floyd S.K."/>
            <person name="Frommer W.B."/>
            <person name="Fujita T."/>
            <person name="Gramzow L."/>
            <person name="Gutensohn M."/>
            <person name="Harholt J."/>
            <person name="Hattori M."/>
            <person name="Heyl A."/>
            <person name="Hirai T."/>
            <person name="Hiwatashi Y."/>
            <person name="Ishikawa M."/>
            <person name="Iwata M."/>
            <person name="Karol K.G."/>
            <person name="Koehler B."/>
            <person name="Kolukisaoglu U."/>
            <person name="Kubo M."/>
            <person name="Kurata T."/>
            <person name="Lalonde S."/>
            <person name="Li K."/>
            <person name="Li Y."/>
            <person name="Litt A."/>
            <person name="Lyons E."/>
            <person name="Manning G."/>
            <person name="Maruyama T."/>
            <person name="Michael T.P."/>
            <person name="Mikami K."/>
            <person name="Miyazaki S."/>
            <person name="Morinaga S."/>
            <person name="Murata T."/>
            <person name="Mueller-Roeber B."/>
            <person name="Nelson D.R."/>
            <person name="Obara M."/>
            <person name="Oguri Y."/>
            <person name="Olmstead R.G."/>
            <person name="Onodera N."/>
            <person name="Petersen B.L."/>
            <person name="Pils B."/>
            <person name="Prigge M."/>
            <person name="Rensing S.A."/>
            <person name="Riano-Pachon D.M."/>
            <person name="Roberts A.W."/>
            <person name="Sato Y."/>
            <person name="Scheller H.V."/>
            <person name="Schulz B."/>
            <person name="Schulz C."/>
            <person name="Shakirov E.V."/>
            <person name="Shibagaki N."/>
            <person name="Shinohara N."/>
            <person name="Shippen D.E."/>
            <person name="Soerensen I."/>
            <person name="Sotooka R."/>
            <person name="Sugimoto N."/>
            <person name="Sugita M."/>
            <person name="Sumikawa N."/>
            <person name="Tanurdzic M."/>
            <person name="Theissen G."/>
            <person name="Ulvskov P."/>
            <person name="Wakazuki S."/>
            <person name="Weng J.K."/>
            <person name="Willats W.W."/>
            <person name="Wipf D."/>
            <person name="Wolf P.G."/>
            <person name="Yang L."/>
            <person name="Zimmer A.D."/>
            <person name="Zhu Q."/>
            <person name="Mitros T."/>
            <person name="Hellsten U."/>
            <person name="Loque D."/>
            <person name="Otillar R."/>
            <person name="Salamov A."/>
            <person name="Schmutz J."/>
            <person name="Shapiro H."/>
            <person name="Lindquist E."/>
            <person name="Lucas S."/>
            <person name="Rokhsar D."/>
            <person name="Grigoriev I.V."/>
        </authorList>
    </citation>
    <scope>NUCLEOTIDE SEQUENCE [LARGE SCALE GENOMIC DNA]</scope>
</reference>
<evidence type="ECO:0000313" key="9">
    <source>
        <dbReference type="Proteomes" id="UP000001514"/>
    </source>
</evidence>
<evidence type="ECO:0000256" key="6">
    <source>
        <dbReference type="ARBA" id="ARBA00022946"/>
    </source>
</evidence>
<dbReference type="InterPro" id="IPR006684">
    <property type="entry name" value="YbgC/YbaW"/>
</dbReference>
<comment type="subcellular location">
    <subcellularLocation>
        <location evidence="1">Plastid</location>
        <location evidence="1">Chloroplast</location>
    </subcellularLocation>
</comment>
<dbReference type="GO" id="GO:0009507">
    <property type="term" value="C:chloroplast"/>
    <property type="evidence" value="ECO:0000318"/>
    <property type="project" value="GO_Central"/>
</dbReference>
<dbReference type="Gene3D" id="3.10.129.10">
    <property type="entry name" value="Hotdog Thioesterase"/>
    <property type="match status" value="1"/>
</dbReference>
<keyword evidence="7" id="KW-0443">Lipid metabolism</keyword>
<comment type="similarity">
    <text evidence="2">Belongs to the 4-hydroxybenzoyl-CoA thioesterase family.</text>
</comment>
<protein>
    <submittedName>
        <fullName evidence="8">Uncharacterized protein</fullName>
    </submittedName>
</protein>
<proteinExistence type="inferred from homology"/>
<dbReference type="GO" id="GO:0006629">
    <property type="term" value="P:lipid metabolic process"/>
    <property type="evidence" value="ECO:0007669"/>
    <property type="project" value="UniProtKB-KW"/>
</dbReference>
<dbReference type="PANTHER" id="PTHR31793:SF27">
    <property type="entry name" value="NOVEL THIOESTERASE SUPERFAMILY DOMAIN AND SAPOSIN A-TYPE DOMAIN CONTAINING PROTEIN (0610012H03RIK)"/>
    <property type="match status" value="1"/>
</dbReference>
<dbReference type="GO" id="GO:0016297">
    <property type="term" value="F:fatty acyl-[ACP] hydrolase activity"/>
    <property type="evidence" value="ECO:0000318"/>
    <property type="project" value="GO_Central"/>
</dbReference>
<dbReference type="HOGENOM" id="CLU_101141_7_3_1"/>
<name>D8RBY5_SELML</name>
<evidence type="ECO:0000256" key="1">
    <source>
        <dbReference type="ARBA" id="ARBA00004229"/>
    </source>
</evidence>
<sequence>MRKPYEVKLKVRDYELDQYGVVNNAIYASYCQHVRHELFEEMGINADSIARTGEALALSDLSMKFLSPLRSGEDFVVTARISSSSAARIFFEQTIYKLPNQEAVLEAKATAVCLDRNYKPVRVPANFKSKLNLFLRSQEEADEQD</sequence>
<evidence type="ECO:0000256" key="5">
    <source>
        <dbReference type="ARBA" id="ARBA00022801"/>
    </source>
</evidence>
<gene>
    <name evidence="8" type="ORF">SELMODRAFT_89469</name>
</gene>
<organism evidence="9">
    <name type="scientific">Selaginella moellendorffii</name>
    <name type="common">Spikemoss</name>
    <dbReference type="NCBI Taxonomy" id="88036"/>
    <lineage>
        <taxon>Eukaryota</taxon>
        <taxon>Viridiplantae</taxon>
        <taxon>Streptophyta</taxon>
        <taxon>Embryophyta</taxon>
        <taxon>Tracheophyta</taxon>
        <taxon>Lycopodiopsida</taxon>
        <taxon>Selaginellales</taxon>
        <taxon>Selaginellaceae</taxon>
        <taxon>Selaginella</taxon>
    </lineage>
</organism>
<dbReference type="OrthoDB" id="588330at2759"/>
<evidence type="ECO:0000256" key="7">
    <source>
        <dbReference type="ARBA" id="ARBA00023098"/>
    </source>
</evidence>
<dbReference type="Gramene" id="EFJ30582">
    <property type="protein sequence ID" value="EFJ30582"/>
    <property type="gene ID" value="SELMODRAFT_89469"/>
</dbReference>
<dbReference type="InParanoid" id="D8RBY5"/>
<dbReference type="CDD" id="cd00586">
    <property type="entry name" value="4HBT"/>
    <property type="match status" value="1"/>
</dbReference>
<dbReference type="InterPro" id="IPR050563">
    <property type="entry name" value="4-hydroxybenzoyl-CoA_TE"/>
</dbReference>
<dbReference type="FunCoup" id="D8RBY5">
    <property type="interactions" value="35"/>
</dbReference>
<dbReference type="Proteomes" id="UP000001514">
    <property type="component" value="Unassembled WGS sequence"/>
</dbReference>
<evidence type="ECO:0000256" key="3">
    <source>
        <dbReference type="ARBA" id="ARBA00022528"/>
    </source>
</evidence>
<dbReference type="eggNOG" id="ENOG502RYRP">
    <property type="taxonomic scope" value="Eukaryota"/>
</dbReference>
<dbReference type="Pfam" id="PF13279">
    <property type="entry name" value="4HBT_2"/>
    <property type="match status" value="1"/>
</dbReference>
<dbReference type="InterPro" id="IPR029069">
    <property type="entry name" value="HotDog_dom_sf"/>
</dbReference>
<dbReference type="PANTHER" id="PTHR31793">
    <property type="entry name" value="4-HYDROXYBENZOYL-COA THIOESTERASE FAMILY MEMBER"/>
    <property type="match status" value="1"/>
</dbReference>
<accession>D8RBY5</accession>
<keyword evidence="4" id="KW-0934">Plastid</keyword>
<evidence type="ECO:0000256" key="4">
    <source>
        <dbReference type="ARBA" id="ARBA00022640"/>
    </source>
</evidence>
<keyword evidence="3" id="KW-0150">Chloroplast</keyword>